<keyword evidence="3" id="KW-0012">Acyltransferase</keyword>
<comment type="caution">
    <text evidence="6">The sequence shown here is derived from an EMBL/GenBank/DDBJ whole genome shotgun (WGS) entry which is preliminary data.</text>
</comment>
<dbReference type="FunFam" id="3.40.47.10:FF:000025">
    <property type="entry name" value="Chalcone synthase 2"/>
    <property type="match status" value="1"/>
</dbReference>
<dbReference type="EMBL" id="JACEFO010000575">
    <property type="protein sequence ID" value="KAF8765314.1"/>
    <property type="molecule type" value="Genomic_DNA"/>
</dbReference>
<name>A0A835KNQ6_9POAL</name>
<evidence type="ECO:0000256" key="2">
    <source>
        <dbReference type="PIRSR" id="PIRSR000451-1"/>
    </source>
</evidence>
<protein>
    <recommendedName>
        <fullName evidence="8">Chalcone synthase</fullName>
    </recommendedName>
</protein>
<dbReference type="InterPro" id="IPR016039">
    <property type="entry name" value="Thiolase-like"/>
</dbReference>
<dbReference type="PANTHER" id="PTHR11877">
    <property type="entry name" value="HYDROXYMETHYLGLUTARYL-COA SYNTHASE"/>
    <property type="match status" value="1"/>
</dbReference>
<keyword evidence="3" id="KW-0808">Transferase</keyword>
<evidence type="ECO:0000256" key="1">
    <source>
        <dbReference type="ARBA" id="ARBA00005531"/>
    </source>
</evidence>
<dbReference type="Gene3D" id="3.40.47.10">
    <property type="match status" value="2"/>
</dbReference>
<accession>A0A835KNQ6</accession>
<evidence type="ECO:0000256" key="3">
    <source>
        <dbReference type="RuleBase" id="RU003633"/>
    </source>
</evidence>
<dbReference type="InterPro" id="IPR011141">
    <property type="entry name" value="Polyketide_synthase_type-III"/>
</dbReference>
<feature type="domain" description="Chalcone/stilbene synthase N-terminal" evidence="4">
    <location>
        <begin position="18"/>
        <end position="242"/>
    </location>
</feature>
<dbReference type="Proteomes" id="UP000636709">
    <property type="component" value="Unassembled WGS sequence"/>
</dbReference>
<dbReference type="PIRSF" id="PIRSF000451">
    <property type="entry name" value="PKS_III"/>
    <property type="match status" value="1"/>
</dbReference>
<dbReference type="InterPro" id="IPR001099">
    <property type="entry name" value="Chalcone/stilbene_synt_N"/>
</dbReference>
<reference evidence="6" key="1">
    <citation type="submission" date="2020-07" db="EMBL/GenBank/DDBJ databases">
        <title>Genome sequence and genetic diversity analysis of an under-domesticated orphan crop, white fonio (Digitaria exilis).</title>
        <authorList>
            <person name="Bennetzen J.L."/>
            <person name="Chen S."/>
            <person name="Ma X."/>
            <person name="Wang X."/>
            <person name="Yssel A.E.J."/>
            <person name="Chaluvadi S.R."/>
            <person name="Johnson M."/>
            <person name="Gangashetty P."/>
            <person name="Hamidou F."/>
            <person name="Sanogo M.D."/>
            <person name="Zwaenepoel A."/>
            <person name="Wallace J."/>
            <person name="Van De Peer Y."/>
            <person name="Van Deynze A."/>
        </authorList>
    </citation>
    <scope>NUCLEOTIDE SEQUENCE</scope>
    <source>
        <tissue evidence="6">Leaves</tissue>
    </source>
</reference>
<gene>
    <name evidence="6" type="ORF">HU200_008687</name>
</gene>
<comment type="similarity">
    <text evidence="1 3">Belongs to the thiolase-like superfamily. Chalcone/stilbene synthases family.</text>
</comment>
<dbReference type="Pfam" id="PF00195">
    <property type="entry name" value="Chal_sti_synt_N"/>
    <property type="match status" value="1"/>
</dbReference>
<evidence type="ECO:0000259" key="5">
    <source>
        <dbReference type="Pfam" id="PF02797"/>
    </source>
</evidence>
<dbReference type="InterPro" id="IPR012328">
    <property type="entry name" value="Chalcone/stilbene_synt_C"/>
</dbReference>
<dbReference type="PANTHER" id="PTHR11877:SF79">
    <property type="entry name" value="OS04G0304600 PROTEIN"/>
    <property type="match status" value="1"/>
</dbReference>
<dbReference type="GO" id="GO:0016747">
    <property type="term" value="F:acyltransferase activity, transferring groups other than amino-acyl groups"/>
    <property type="evidence" value="ECO:0007669"/>
    <property type="project" value="InterPro"/>
</dbReference>
<organism evidence="6 7">
    <name type="scientific">Digitaria exilis</name>
    <dbReference type="NCBI Taxonomy" id="1010633"/>
    <lineage>
        <taxon>Eukaryota</taxon>
        <taxon>Viridiplantae</taxon>
        <taxon>Streptophyta</taxon>
        <taxon>Embryophyta</taxon>
        <taxon>Tracheophyta</taxon>
        <taxon>Spermatophyta</taxon>
        <taxon>Magnoliopsida</taxon>
        <taxon>Liliopsida</taxon>
        <taxon>Poales</taxon>
        <taxon>Poaceae</taxon>
        <taxon>PACMAD clade</taxon>
        <taxon>Panicoideae</taxon>
        <taxon>Panicodae</taxon>
        <taxon>Paniceae</taxon>
        <taxon>Anthephorinae</taxon>
        <taxon>Digitaria</taxon>
    </lineage>
</organism>
<dbReference type="GO" id="GO:0030639">
    <property type="term" value="P:polyketide biosynthetic process"/>
    <property type="evidence" value="ECO:0007669"/>
    <property type="project" value="TreeGrafter"/>
</dbReference>
<dbReference type="Pfam" id="PF02797">
    <property type="entry name" value="Chal_sti_synt_C"/>
    <property type="match status" value="1"/>
</dbReference>
<keyword evidence="7" id="KW-1185">Reference proteome</keyword>
<feature type="active site" description="Acyl-thioester intermediate" evidence="2">
    <location>
        <position position="178"/>
    </location>
</feature>
<dbReference type="GO" id="GO:0010208">
    <property type="term" value="P:pollen wall assembly"/>
    <property type="evidence" value="ECO:0007669"/>
    <property type="project" value="UniProtKB-ARBA"/>
</dbReference>
<dbReference type="OrthoDB" id="664756at2759"/>
<dbReference type="SUPFAM" id="SSF53901">
    <property type="entry name" value="Thiolase-like"/>
    <property type="match status" value="2"/>
</dbReference>
<feature type="domain" description="Chalcone/stilbene synthase C-terminal" evidence="5">
    <location>
        <begin position="251"/>
        <end position="404"/>
    </location>
</feature>
<evidence type="ECO:0000313" key="6">
    <source>
        <dbReference type="EMBL" id="KAF8765314.1"/>
    </source>
</evidence>
<evidence type="ECO:0000313" key="7">
    <source>
        <dbReference type="Proteomes" id="UP000636709"/>
    </source>
</evidence>
<sequence>MGSLKLPPDVSPRIGSAHEDGRATIMGIGKAVPPHEFQQKSFSDYYFEITNSNHMVDLKAKFANICKCRNSISGEKTMIEKRRLYMSSEMLRANPSIMAYNSPSLTRRQELADIGVPELGAKAARKAISDWGKQASDITHLVASTSSSGCMPGADCELARLLGLKPCTKRFMLYQTGCHGGCTALSLSKDLAENNPGARVLVVCSEVCTLSLRGPSESNIGDLVGQAILGDAAGAVVVGSNPTVDEHAMFELVLTCQETIPGTEDALVSKLREEGILYTLHRDIPLHVSSSMERLVKLLLKETMAPAPDLNEEVFWVVHTGGRGILDRIESKLELRDGKLAASRAVMRQYGNTRCSSVILVMEEMRRRSEKDGLRTAGEGLDWGVLVGYGPGITIEAMLLRALPDKTATKLNTQVGHW</sequence>
<dbReference type="FunFam" id="3.40.47.10:FF:000014">
    <property type="entry name" value="Chalcone synthase 1"/>
    <property type="match status" value="1"/>
</dbReference>
<evidence type="ECO:0000259" key="4">
    <source>
        <dbReference type="Pfam" id="PF00195"/>
    </source>
</evidence>
<proteinExistence type="inferred from homology"/>
<dbReference type="CDD" id="cd00831">
    <property type="entry name" value="CHS_like"/>
    <property type="match status" value="1"/>
</dbReference>
<dbReference type="AlphaFoldDB" id="A0A835KNQ6"/>
<evidence type="ECO:0008006" key="8">
    <source>
        <dbReference type="Google" id="ProtNLM"/>
    </source>
</evidence>